<dbReference type="Proteomes" id="UP001501699">
    <property type="component" value="Unassembled WGS sequence"/>
</dbReference>
<dbReference type="SUPFAM" id="SSF101082">
    <property type="entry name" value="Typo IV secretion system protein TraC"/>
    <property type="match status" value="1"/>
</dbReference>
<protein>
    <submittedName>
        <fullName evidence="2">Uncharacterized protein</fullName>
    </submittedName>
</protein>
<dbReference type="Gene3D" id="1.20.58.430">
    <property type="entry name" value="Type IV secretion system, VirB5-domain"/>
    <property type="match status" value="1"/>
</dbReference>
<proteinExistence type="predicted"/>
<sequence>MKKTIISVVIATILGMQSTTLKANSFSSHETPWTKRMAGSLSETETSKVSKAYETRQKRGLQEEPQYESINRQKGLVSSAKKKLEILEKQLTYYIKIYESIIGSRRHDIVPRVNITTPYFHSPHLIYKDKTNFSRNLENLNVPKAEDIVIEQDLSFLTNSEARTFIEKRREYAAIVDKAISLQVFEETEARFKYIENLLDSMKNMDDLKWIAELQGYVEGTVAVIYNEATKLQMVVHLRNTEQELIRQQKYKRNIRILNHQNTRMPTVKYVKVGL</sequence>
<evidence type="ECO:0000313" key="2">
    <source>
        <dbReference type="EMBL" id="GAA4657761.1"/>
    </source>
</evidence>
<accession>A0ABP8VCA2</accession>
<dbReference type="CDD" id="cd14262">
    <property type="entry name" value="VirB5_like"/>
    <property type="match status" value="1"/>
</dbReference>
<comment type="caution">
    <text evidence="2">The sequence shown here is derived from an EMBL/GenBank/DDBJ whole genome shotgun (WGS) entry which is preliminary data.</text>
</comment>
<gene>
    <name evidence="2" type="ORF">GCM10023262_01030</name>
</gene>
<keyword evidence="3" id="KW-1185">Reference proteome</keyword>
<evidence type="ECO:0000313" key="3">
    <source>
        <dbReference type="Proteomes" id="UP001501699"/>
    </source>
</evidence>
<organism evidence="2 3">
    <name type="scientific">Bartonella pachyuromydis</name>
    <dbReference type="NCBI Taxonomy" id="931097"/>
    <lineage>
        <taxon>Bacteria</taxon>
        <taxon>Pseudomonadati</taxon>
        <taxon>Pseudomonadota</taxon>
        <taxon>Alphaproteobacteria</taxon>
        <taxon>Hyphomicrobiales</taxon>
        <taxon>Bartonellaceae</taxon>
        <taxon>Bartonella</taxon>
    </lineage>
</organism>
<dbReference type="InterPro" id="IPR014158">
    <property type="entry name" value="T4SS_VirB5"/>
</dbReference>
<feature type="compositionally biased region" description="Basic and acidic residues" evidence="1">
    <location>
        <begin position="45"/>
        <end position="62"/>
    </location>
</feature>
<feature type="region of interest" description="Disordered" evidence="1">
    <location>
        <begin position="34"/>
        <end position="63"/>
    </location>
</feature>
<dbReference type="EMBL" id="BAABJA010000001">
    <property type="protein sequence ID" value="GAA4657761.1"/>
    <property type="molecule type" value="Genomic_DNA"/>
</dbReference>
<dbReference type="InterPro" id="IPR023220">
    <property type="entry name" value="T4SS_VirB5-domain"/>
</dbReference>
<evidence type="ECO:0000256" key="1">
    <source>
        <dbReference type="SAM" id="MobiDB-lite"/>
    </source>
</evidence>
<name>A0ABP8VCA2_9HYPH</name>
<dbReference type="Pfam" id="PF07996">
    <property type="entry name" value="T4SS"/>
    <property type="match status" value="1"/>
</dbReference>
<dbReference type="RefSeq" id="WP_345118145.1">
    <property type="nucleotide sequence ID" value="NZ_BAABJA010000001.1"/>
</dbReference>
<reference evidence="3" key="1">
    <citation type="journal article" date="2019" name="Int. J. Syst. Evol. Microbiol.">
        <title>The Global Catalogue of Microorganisms (GCM) 10K type strain sequencing project: providing services to taxonomists for standard genome sequencing and annotation.</title>
        <authorList>
            <consortium name="The Broad Institute Genomics Platform"/>
            <consortium name="The Broad Institute Genome Sequencing Center for Infectious Disease"/>
            <person name="Wu L."/>
            <person name="Ma J."/>
        </authorList>
    </citation>
    <scope>NUCLEOTIDE SEQUENCE [LARGE SCALE GENOMIC DNA]</scope>
    <source>
        <strain evidence="3">JCM 17714</strain>
    </source>
</reference>